<comment type="caution">
    <text evidence="5">The sequence shown here is derived from an EMBL/GenBank/DDBJ whole genome shotgun (WGS) entry which is preliminary data.</text>
</comment>
<protein>
    <submittedName>
        <fullName evidence="5">Uncharacterized protein</fullName>
    </submittedName>
</protein>
<dbReference type="PANTHER" id="PTHR11525:SF0">
    <property type="entry name" value="FARNESYL PYROPHOSPHATE SYNTHASE"/>
    <property type="match status" value="1"/>
</dbReference>
<evidence type="ECO:0000256" key="4">
    <source>
        <dbReference type="ARBA" id="ARBA00022842"/>
    </source>
</evidence>
<keyword evidence="4" id="KW-0460">Magnesium</keyword>
<name>A0A9N9ZI68_9HYPO</name>
<dbReference type="InterPro" id="IPR000092">
    <property type="entry name" value="Polyprenyl_synt"/>
</dbReference>
<dbReference type="OrthoDB" id="5408758at2759"/>
<accession>A0A9N9ZI68</accession>
<dbReference type="GO" id="GO:0046872">
    <property type="term" value="F:metal ion binding"/>
    <property type="evidence" value="ECO:0007669"/>
    <property type="project" value="UniProtKB-KW"/>
</dbReference>
<reference evidence="6" key="1">
    <citation type="submission" date="2019-06" db="EMBL/GenBank/DDBJ databases">
        <authorList>
            <person name="Broberg M."/>
        </authorList>
    </citation>
    <scope>NUCLEOTIDE SEQUENCE [LARGE SCALE GENOMIC DNA]</scope>
</reference>
<proteinExistence type="predicted"/>
<sequence>MAEQTNLTQFEAIYSELRELLLNHARFYNLPPGDLEILKANLEINLVGGTYDRGIAVPNTASILIGATLDKEQYKQAAALGWMVELLRASFLMSDDIINGSISRRGNPC</sequence>
<dbReference type="GO" id="GO:0004161">
    <property type="term" value="F:dimethylallyltranstransferase activity"/>
    <property type="evidence" value="ECO:0007669"/>
    <property type="project" value="TreeGrafter"/>
</dbReference>
<dbReference type="InterPro" id="IPR008949">
    <property type="entry name" value="Isoprenoid_synthase_dom_sf"/>
</dbReference>
<dbReference type="GO" id="GO:0005737">
    <property type="term" value="C:cytoplasm"/>
    <property type="evidence" value="ECO:0007669"/>
    <property type="project" value="TreeGrafter"/>
</dbReference>
<evidence type="ECO:0000256" key="1">
    <source>
        <dbReference type="ARBA" id="ARBA00001946"/>
    </source>
</evidence>
<dbReference type="AlphaFoldDB" id="A0A9N9ZI68"/>
<dbReference type="GO" id="GO:0045337">
    <property type="term" value="P:farnesyl diphosphate biosynthetic process"/>
    <property type="evidence" value="ECO:0007669"/>
    <property type="project" value="TreeGrafter"/>
</dbReference>
<dbReference type="InterPro" id="IPR039702">
    <property type="entry name" value="FPS1-like"/>
</dbReference>
<keyword evidence="6" id="KW-1185">Reference proteome</keyword>
<dbReference type="GO" id="GO:0046165">
    <property type="term" value="P:alcohol biosynthetic process"/>
    <property type="evidence" value="ECO:0007669"/>
    <property type="project" value="UniProtKB-ARBA"/>
</dbReference>
<comment type="cofactor">
    <cofactor evidence="1">
        <name>Mg(2+)</name>
        <dbReference type="ChEBI" id="CHEBI:18420"/>
    </cofactor>
</comment>
<organism evidence="5 6">
    <name type="scientific">Clonostachys solani</name>
    <dbReference type="NCBI Taxonomy" id="160281"/>
    <lineage>
        <taxon>Eukaryota</taxon>
        <taxon>Fungi</taxon>
        <taxon>Dikarya</taxon>
        <taxon>Ascomycota</taxon>
        <taxon>Pezizomycotina</taxon>
        <taxon>Sordariomycetes</taxon>
        <taxon>Hypocreomycetidae</taxon>
        <taxon>Hypocreales</taxon>
        <taxon>Bionectriaceae</taxon>
        <taxon>Clonostachys</taxon>
    </lineage>
</organism>
<evidence type="ECO:0000313" key="5">
    <source>
        <dbReference type="EMBL" id="CAH0055906.1"/>
    </source>
</evidence>
<dbReference type="SUPFAM" id="SSF48576">
    <property type="entry name" value="Terpenoid synthases"/>
    <property type="match status" value="1"/>
</dbReference>
<dbReference type="GO" id="GO:0043386">
    <property type="term" value="P:mycotoxin biosynthetic process"/>
    <property type="evidence" value="ECO:0007669"/>
    <property type="project" value="UniProtKB-ARBA"/>
</dbReference>
<dbReference type="Pfam" id="PF00348">
    <property type="entry name" value="polyprenyl_synt"/>
    <property type="match status" value="1"/>
</dbReference>
<keyword evidence="3" id="KW-0479">Metal-binding</keyword>
<dbReference type="PANTHER" id="PTHR11525">
    <property type="entry name" value="FARNESYL-PYROPHOSPHATE SYNTHETASE"/>
    <property type="match status" value="1"/>
</dbReference>
<dbReference type="GO" id="GO:0004337">
    <property type="term" value="F:(2E,6E)-farnesyl diphosphate synthase activity"/>
    <property type="evidence" value="ECO:0007669"/>
    <property type="project" value="TreeGrafter"/>
</dbReference>
<evidence type="ECO:0000313" key="6">
    <source>
        <dbReference type="Proteomes" id="UP000775872"/>
    </source>
</evidence>
<dbReference type="Proteomes" id="UP000775872">
    <property type="component" value="Unassembled WGS sequence"/>
</dbReference>
<evidence type="ECO:0000256" key="3">
    <source>
        <dbReference type="ARBA" id="ARBA00022723"/>
    </source>
</evidence>
<gene>
    <name evidence="5" type="ORF">CSOL1703_00005840</name>
</gene>
<keyword evidence="2" id="KW-0808">Transferase</keyword>
<dbReference type="Gene3D" id="1.10.600.10">
    <property type="entry name" value="Farnesyl Diphosphate Synthase"/>
    <property type="match status" value="1"/>
</dbReference>
<reference evidence="5 6" key="2">
    <citation type="submission" date="2021-10" db="EMBL/GenBank/DDBJ databases">
        <authorList>
            <person name="Piombo E."/>
        </authorList>
    </citation>
    <scope>NUCLEOTIDE SEQUENCE [LARGE SCALE GENOMIC DNA]</scope>
</reference>
<evidence type="ECO:0000256" key="2">
    <source>
        <dbReference type="ARBA" id="ARBA00022679"/>
    </source>
</evidence>
<dbReference type="EMBL" id="CABFOC020000063">
    <property type="protein sequence ID" value="CAH0055906.1"/>
    <property type="molecule type" value="Genomic_DNA"/>
</dbReference>